<keyword evidence="2" id="KW-1185">Reference proteome</keyword>
<sequence>MDPSVKQALARWPDVPAVYGWLSLDERARWRLHPQGDAAGGGPGESIGNTQIQDFIGRNYEGDDQGRWYFQNGPQRVYVRLDAAPYLLRLAGDGASLVTHTGLPLRAVAGWWLDDSGRLYARAEPGPAMVEGRDLPALLEQLRSVDGRPLADALEAATDELLVTHPSLAAAAPLHAGVARADIPALLGFVAMPQP</sequence>
<name>A0A261VYQ9_9BORD</name>
<accession>A0A261VYQ9</accession>
<dbReference type="Proteomes" id="UP000215633">
    <property type="component" value="Unassembled WGS sequence"/>
</dbReference>
<comment type="caution">
    <text evidence="1">The sequence shown here is derived from an EMBL/GenBank/DDBJ whole genome shotgun (WGS) entry which is preliminary data.</text>
</comment>
<gene>
    <name evidence="1" type="ORF">CAL24_04740</name>
</gene>
<dbReference type="InterPro" id="IPR021332">
    <property type="entry name" value="DUF2944"/>
</dbReference>
<proteinExistence type="predicted"/>
<evidence type="ECO:0000313" key="1">
    <source>
        <dbReference type="EMBL" id="OZI79248.1"/>
    </source>
</evidence>
<evidence type="ECO:0008006" key="3">
    <source>
        <dbReference type="Google" id="ProtNLM"/>
    </source>
</evidence>
<evidence type="ECO:0000313" key="2">
    <source>
        <dbReference type="Proteomes" id="UP000215633"/>
    </source>
</evidence>
<dbReference type="EMBL" id="NEVT01000003">
    <property type="protein sequence ID" value="OZI79248.1"/>
    <property type="molecule type" value="Genomic_DNA"/>
</dbReference>
<dbReference type="AlphaFoldDB" id="A0A261VYQ9"/>
<reference evidence="2" key="1">
    <citation type="submission" date="2017-05" db="EMBL/GenBank/DDBJ databases">
        <title>Complete and WGS of Bordetella genogroups.</title>
        <authorList>
            <person name="Spilker T."/>
            <person name="Lipuma J."/>
        </authorList>
    </citation>
    <scope>NUCLEOTIDE SEQUENCE [LARGE SCALE GENOMIC DNA]</scope>
    <source>
        <strain evidence="2">AU8256</strain>
    </source>
</reference>
<dbReference type="RefSeq" id="WP_028356591.1">
    <property type="nucleotide sequence ID" value="NZ_NEVT01000003.1"/>
</dbReference>
<organism evidence="1 2">
    <name type="scientific">Bordetella genomosp. 2</name>
    <dbReference type="NCBI Taxonomy" id="1983456"/>
    <lineage>
        <taxon>Bacteria</taxon>
        <taxon>Pseudomonadati</taxon>
        <taxon>Pseudomonadota</taxon>
        <taxon>Betaproteobacteria</taxon>
        <taxon>Burkholderiales</taxon>
        <taxon>Alcaligenaceae</taxon>
        <taxon>Bordetella</taxon>
    </lineage>
</organism>
<protein>
    <recommendedName>
        <fullName evidence="3">DUF2946 domain-containing protein</fullName>
    </recommendedName>
</protein>
<dbReference type="Pfam" id="PF11161">
    <property type="entry name" value="DUF2944"/>
    <property type="match status" value="1"/>
</dbReference>